<dbReference type="AlphaFoldDB" id="A0A2Z6T6B8"/>
<feature type="transmembrane region" description="Helical" evidence="1">
    <location>
        <begin position="9"/>
        <end position="28"/>
    </location>
</feature>
<proteinExistence type="predicted"/>
<protein>
    <recommendedName>
        <fullName evidence="4">Cell surface protein</fullName>
    </recommendedName>
</protein>
<dbReference type="EMBL" id="BFBY01000003">
    <property type="protein sequence ID" value="GBG04574.1"/>
    <property type="molecule type" value="Genomic_DNA"/>
</dbReference>
<dbReference type="RefSeq" id="WP_117117923.1">
    <property type="nucleotide sequence ID" value="NZ_BFBY01000003.1"/>
</dbReference>
<reference evidence="3" key="1">
    <citation type="submission" date="2018-03" db="EMBL/GenBank/DDBJ databases">
        <title>New taxa in the Lactobacillus gasseri group.</title>
        <authorList>
            <person name="Tanizawa Y."/>
            <person name="Tohno M."/>
            <person name="Endo A."/>
            <person name="Arita M."/>
        </authorList>
    </citation>
    <scope>NUCLEOTIDE SEQUENCE [LARGE SCALE GENOMIC DNA]</scope>
    <source>
        <strain evidence="3">DSM 24759</strain>
    </source>
</reference>
<name>A0A2Z6T6B8_9LACO</name>
<accession>A0A2Z6T6B8</accession>
<evidence type="ECO:0000313" key="2">
    <source>
        <dbReference type="EMBL" id="GBG04574.1"/>
    </source>
</evidence>
<gene>
    <name evidence="2" type="ORF">LrDSM24759_04880</name>
</gene>
<organism evidence="2 3">
    <name type="scientific">Lactobacillus rodentium</name>
    <dbReference type="NCBI Taxonomy" id="947835"/>
    <lineage>
        <taxon>Bacteria</taxon>
        <taxon>Bacillati</taxon>
        <taxon>Bacillota</taxon>
        <taxon>Bacilli</taxon>
        <taxon>Lactobacillales</taxon>
        <taxon>Lactobacillaceae</taxon>
        <taxon>Lactobacillus</taxon>
    </lineage>
</organism>
<comment type="caution">
    <text evidence="2">The sequence shown here is derived from an EMBL/GenBank/DDBJ whole genome shotgun (WGS) entry which is preliminary data.</text>
</comment>
<sequence>MKKFFDRLWFYKIVALFLAILLAIYVNYNQQGFVPEGQRNATVKTATKKENLKVPLQVSVDTDKYYVTGYPDKVSLSLSGSTALVTSTVNTQNFRAFIDLSRLKPGKHTVPVKINGLSNQLSYSLNPKKITVNIQKRKSKSFPVQIEYNKDAVPSPYKIGTAKSDPSVVTVTGAKSEVNQIDKIVARVVIPKDEIKTYMREVILVAEDKAGRQLNVVIDPATTNVTIPISLPKKTVKLNLTSHGGSQNKVFSVSSDIESVKIYGKSDILKKLDELSVDVDLSHVTSDTEKNVTLKLPKGIYQANPAEIPVKIKVSDSNSKKN</sequence>
<evidence type="ECO:0000256" key="1">
    <source>
        <dbReference type="SAM" id="Phobius"/>
    </source>
</evidence>
<keyword evidence="1" id="KW-0472">Membrane</keyword>
<dbReference type="Gene3D" id="2.170.120.40">
    <property type="entry name" value="YbbR-like domain"/>
    <property type="match status" value="2"/>
</dbReference>
<keyword evidence="1" id="KW-0812">Transmembrane</keyword>
<dbReference type="Proteomes" id="UP000257317">
    <property type="component" value="Unassembled WGS sequence"/>
</dbReference>
<dbReference type="InterPro" id="IPR012505">
    <property type="entry name" value="YbbR"/>
</dbReference>
<dbReference type="InterPro" id="IPR053154">
    <property type="entry name" value="c-di-AMP_regulator"/>
</dbReference>
<dbReference type="PANTHER" id="PTHR37804">
    <property type="entry name" value="CDAA REGULATORY PROTEIN CDAR"/>
    <property type="match status" value="1"/>
</dbReference>
<evidence type="ECO:0000313" key="3">
    <source>
        <dbReference type="Proteomes" id="UP000257317"/>
    </source>
</evidence>
<dbReference type="PANTHER" id="PTHR37804:SF1">
    <property type="entry name" value="CDAA REGULATORY PROTEIN CDAR"/>
    <property type="match status" value="1"/>
</dbReference>
<evidence type="ECO:0008006" key="4">
    <source>
        <dbReference type="Google" id="ProtNLM"/>
    </source>
</evidence>
<dbReference type="Gene3D" id="2.170.120.30">
    <property type="match status" value="1"/>
</dbReference>
<keyword evidence="3" id="KW-1185">Reference proteome</keyword>
<keyword evidence="1" id="KW-1133">Transmembrane helix</keyword>
<dbReference type="OrthoDB" id="2139417at2"/>
<dbReference type="Pfam" id="PF07949">
    <property type="entry name" value="YbbR"/>
    <property type="match status" value="3"/>
</dbReference>